<name>A0A3M9MZM9_9BACT</name>
<comment type="caution">
    <text evidence="2">The sequence shown here is derived from an EMBL/GenBank/DDBJ whole genome shotgun (WGS) entry which is preliminary data.</text>
</comment>
<protein>
    <recommendedName>
        <fullName evidence="1">DUF5977 domain-containing protein</fullName>
    </recommendedName>
</protein>
<gene>
    <name evidence="2" type="ORF">EFA69_06620</name>
</gene>
<feature type="domain" description="DUF5977" evidence="1">
    <location>
        <begin position="346"/>
        <end position="390"/>
    </location>
</feature>
<dbReference type="AlphaFoldDB" id="A0A3M9MZM9"/>
<sequence length="459" mass="49681">MSQKLTITKAPQFIEAAYNRIVFEVSYSDYTLGDMFFLEVYDSITSKLLTTLVKNGTGLGLCEFDVSDIVQSLFPEPKVLNPNVVMQKDESALVSYQVKIGVVKLVNRVQVKSYHYISDVLYGLRAALSLDGSESVSSSLVVDYNREAKFLTSITPNQSESSDLFLPVLVTAPTEVKLVCNYYTSRRETEHTLPTLGVYVFNVRPSLQGSNASGLSVWLESETPTYLATATATVNCEQAGYIGSMTATATDFSTLTKPDALTKAMSKAASLAQANLVCVVDENAVQYTSTQSYTAHCSDGYTGSYTSTQTRTSFISQEDAYTKALNAAQADAQAKLVCTPAVTYTSTQTYTAYCPEGEQGSYTSTKQATSTISQADADAKAFAAAKAESEANLLCIPNEPNINPYLEGYQQGHIDAASYAPYRGGSCPMHIILTLEECEQWKAGYSDGWREAGGGAVEV</sequence>
<dbReference type="Proteomes" id="UP000271010">
    <property type="component" value="Unassembled WGS sequence"/>
</dbReference>
<dbReference type="Pfam" id="PF19404">
    <property type="entry name" value="DUF5977"/>
    <property type="match status" value="2"/>
</dbReference>
<evidence type="ECO:0000313" key="3">
    <source>
        <dbReference type="Proteomes" id="UP000271010"/>
    </source>
</evidence>
<dbReference type="EMBL" id="RJJE01000006">
    <property type="protein sequence ID" value="RNI30960.1"/>
    <property type="molecule type" value="Genomic_DNA"/>
</dbReference>
<evidence type="ECO:0000259" key="1">
    <source>
        <dbReference type="Pfam" id="PF19404"/>
    </source>
</evidence>
<accession>A0A3M9MZM9</accession>
<proteinExistence type="predicted"/>
<dbReference type="InterPro" id="IPR046020">
    <property type="entry name" value="DUF5977"/>
</dbReference>
<reference evidence="2 3" key="1">
    <citation type="submission" date="2018-11" db="EMBL/GenBank/DDBJ databases">
        <title>Rufibacter latericius sp. nov., isolated from water in Baiyang Lake.</title>
        <authorList>
            <person name="Yang Y."/>
        </authorList>
    </citation>
    <scope>NUCLEOTIDE SEQUENCE [LARGE SCALE GENOMIC DNA]</scope>
    <source>
        <strain evidence="2 3">MCC P1</strain>
    </source>
</reference>
<dbReference type="RefSeq" id="WP_123132319.1">
    <property type="nucleotide sequence ID" value="NZ_RJJE01000006.1"/>
</dbReference>
<organism evidence="2 3">
    <name type="scientific">Rufibacter immobilis</name>
    <dbReference type="NCBI Taxonomy" id="1348778"/>
    <lineage>
        <taxon>Bacteria</taxon>
        <taxon>Pseudomonadati</taxon>
        <taxon>Bacteroidota</taxon>
        <taxon>Cytophagia</taxon>
        <taxon>Cytophagales</taxon>
        <taxon>Hymenobacteraceae</taxon>
        <taxon>Rufibacter</taxon>
    </lineage>
</organism>
<keyword evidence="3" id="KW-1185">Reference proteome</keyword>
<feature type="domain" description="DUF5977" evidence="1">
    <location>
        <begin position="289"/>
        <end position="334"/>
    </location>
</feature>
<evidence type="ECO:0000313" key="2">
    <source>
        <dbReference type="EMBL" id="RNI30960.1"/>
    </source>
</evidence>
<dbReference type="OrthoDB" id="9825381at2"/>